<dbReference type="NCBIfam" id="TIGR01068">
    <property type="entry name" value="thioredoxin"/>
    <property type="match status" value="1"/>
</dbReference>
<dbReference type="EMBL" id="JABCYN010000005">
    <property type="protein sequence ID" value="KAF6015937.1"/>
    <property type="molecule type" value="Genomic_DNA"/>
</dbReference>
<dbReference type="AlphaFoldDB" id="A0A7D9H0G9"/>
<dbReference type="Proteomes" id="UP000568158">
    <property type="component" value="Unassembled WGS sequence"/>
</dbReference>
<dbReference type="PANTHER" id="PTHR46115">
    <property type="entry name" value="THIOREDOXIN-LIKE PROTEIN 1"/>
    <property type="match status" value="1"/>
</dbReference>
<gene>
    <name evidence="4" type="primary">TRX3</name>
    <name evidence="4" type="ORF">DEBR0S1_31032G</name>
    <name evidence="3" type="ORF">HII12_000500</name>
</gene>
<accession>A0A7D9H0G9</accession>
<dbReference type="GO" id="GO:0015035">
    <property type="term" value="F:protein-disulfide reductase activity"/>
    <property type="evidence" value="ECO:0007669"/>
    <property type="project" value="InterPro"/>
</dbReference>
<evidence type="ECO:0000313" key="6">
    <source>
        <dbReference type="Proteomes" id="UP000568158"/>
    </source>
</evidence>
<dbReference type="SUPFAM" id="SSF52833">
    <property type="entry name" value="Thioredoxin-like"/>
    <property type="match status" value="1"/>
</dbReference>
<dbReference type="InterPro" id="IPR017937">
    <property type="entry name" value="Thioredoxin_CS"/>
</dbReference>
<organism evidence="4 5">
    <name type="scientific">Dekkera bruxellensis</name>
    <name type="common">Brettanomyces custersii</name>
    <dbReference type="NCBI Taxonomy" id="5007"/>
    <lineage>
        <taxon>Eukaryota</taxon>
        <taxon>Fungi</taxon>
        <taxon>Dikarya</taxon>
        <taxon>Ascomycota</taxon>
        <taxon>Saccharomycotina</taxon>
        <taxon>Pichiomycetes</taxon>
        <taxon>Pichiales</taxon>
        <taxon>Pichiaceae</taxon>
        <taxon>Brettanomyces</taxon>
    </lineage>
</organism>
<reference evidence="3 6" key="2">
    <citation type="journal article" date="2020" name="Appl. Microbiol. Biotechnol.">
        <title>Targeted gene deletion in Brettanomyces bruxellensis with an expression-free CRISPR-Cas9 system.</title>
        <authorList>
            <person name="Varela C."/>
            <person name="Bartel C."/>
            <person name="Onetto C."/>
            <person name="Borneman A."/>
        </authorList>
    </citation>
    <scope>NUCLEOTIDE SEQUENCE [LARGE SCALE GENOMIC DNA]</scope>
    <source>
        <strain evidence="3 6">AWRI1613</strain>
    </source>
</reference>
<dbReference type="PROSITE" id="PS51352">
    <property type="entry name" value="THIOREDOXIN_2"/>
    <property type="match status" value="1"/>
</dbReference>
<dbReference type="Pfam" id="PF00085">
    <property type="entry name" value="Thioredoxin"/>
    <property type="match status" value="1"/>
</dbReference>
<dbReference type="PRINTS" id="PR00421">
    <property type="entry name" value="THIOREDOXIN"/>
</dbReference>
<dbReference type="InterPro" id="IPR036249">
    <property type="entry name" value="Thioredoxin-like_sf"/>
</dbReference>
<evidence type="ECO:0000256" key="1">
    <source>
        <dbReference type="ARBA" id="ARBA00023157"/>
    </source>
</evidence>
<dbReference type="FunFam" id="3.40.30.10:FF:000245">
    <property type="entry name" value="Thioredoxin"/>
    <property type="match status" value="1"/>
</dbReference>
<dbReference type="InterPro" id="IPR013766">
    <property type="entry name" value="Thioredoxin_domain"/>
</dbReference>
<name>A0A7D9H0G9_DEKBR</name>
<keyword evidence="1" id="KW-1015">Disulfide bond</keyword>
<sequence length="140" mass="15622">MFALKNTHSLLGMRALPLMGVKARSFHYSRTALAVKEVMSATDFNKDISKDKLAFVDFYATWCGPCKAMSPFIEKFSETYKDVKFYKVDVDKLTDLSTEFGVSAMPTFVLIKDGDVVSKVIGANPNAVHNLLIRATRNES</sequence>
<protein>
    <submittedName>
        <fullName evidence="4">DEBR0S1_31032g1_1</fullName>
    </submittedName>
</protein>
<evidence type="ECO:0000313" key="4">
    <source>
        <dbReference type="EMBL" id="VUG17004.1"/>
    </source>
</evidence>
<dbReference type="EMBL" id="CABFWN010000001">
    <property type="protein sequence ID" value="VUG17004.1"/>
    <property type="molecule type" value="Genomic_DNA"/>
</dbReference>
<dbReference type="Gene3D" id="3.40.30.10">
    <property type="entry name" value="Glutaredoxin"/>
    <property type="match status" value="1"/>
</dbReference>
<dbReference type="Proteomes" id="UP000478008">
    <property type="component" value="Unassembled WGS sequence"/>
</dbReference>
<evidence type="ECO:0000259" key="2">
    <source>
        <dbReference type="PROSITE" id="PS51352"/>
    </source>
</evidence>
<evidence type="ECO:0000313" key="3">
    <source>
        <dbReference type="EMBL" id="KAF6015937.1"/>
    </source>
</evidence>
<dbReference type="InterPro" id="IPR005746">
    <property type="entry name" value="Thioredoxin"/>
</dbReference>
<dbReference type="PROSITE" id="PS00194">
    <property type="entry name" value="THIOREDOXIN_1"/>
    <property type="match status" value="1"/>
</dbReference>
<proteinExistence type="predicted"/>
<reference evidence="4 5" key="1">
    <citation type="submission" date="2019-07" db="EMBL/GenBank/DDBJ databases">
        <authorList>
            <person name="Friedrich A."/>
            <person name="Schacherer J."/>
        </authorList>
    </citation>
    <scope>NUCLEOTIDE SEQUENCE [LARGE SCALE GENOMIC DNA]</scope>
</reference>
<keyword evidence="5" id="KW-1185">Reference proteome</keyword>
<feature type="domain" description="Thioredoxin" evidence="2">
    <location>
        <begin position="17"/>
        <end position="138"/>
    </location>
</feature>
<evidence type="ECO:0000313" key="5">
    <source>
        <dbReference type="Proteomes" id="UP000478008"/>
    </source>
</evidence>
<dbReference type="CDD" id="cd02947">
    <property type="entry name" value="TRX_family"/>
    <property type="match status" value="1"/>
</dbReference>